<accession>A0A7W7XZV4</accession>
<evidence type="ECO:0000313" key="2">
    <source>
        <dbReference type="Proteomes" id="UP000519004"/>
    </source>
</evidence>
<name>A0A7W7XZV4_9GAMM</name>
<dbReference type="EMBL" id="JACHHX010000008">
    <property type="protein sequence ID" value="MBB5015507.1"/>
    <property type="molecule type" value="Genomic_DNA"/>
</dbReference>
<dbReference type="Proteomes" id="UP000519004">
    <property type="component" value="Unassembled WGS sequence"/>
</dbReference>
<dbReference type="InterPro" id="IPR036255">
    <property type="entry name" value="YgfB-like_sf"/>
</dbReference>
<dbReference type="InterPro" id="IPR004027">
    <property type="entry name" value="SEC_C_motif"/>
</dbReference>
<sequence length="242" mass="26722">MRAMRTSPAPATLDDAEVARLDDLLERRAVPFRGFSLEALDGFLSALAVGPEPVPAEEWQPLVWGPKPPRWDSAELAAEVERLLGGLWNTVLRRVRHDGDDLPEALAPLVALPDDPLADHPDDLDIGHDWALGFFAGIELRGEAWDRWLDAEPWIDEAVELLERLATGEVLAADPQDPPTPLSYRERLEIVFAIPDLLADLHQHRIDQATPRAPVRRAPQPGRNDPCPCGSGRKFKVCCAAA</sequence>
<organism evidence="1 2">
    <name type="scientific">Rehaibacterium terrae</name>
    <dbReference type="NCBI Taxonomy" id="1341696"/>
    <lineage>
        <taxon>Bacteria</taxon>
        <taxon>Pseudomonadati</taxon>
        <taxon>Pseudomonadota</taxon>
        <taxon>Gammaproteobacteria</taxon>
        <taxon>Lysobacterales</taxon>
        <taxon>Lysobacteraceae</taxon>
        <taxon>Rehaibacterium</taxon>
    </lineage>
</organism>
<dbReference type="Pfam" id="PF02810">
    <property type="entry name" value="SEC-C"/>
    <property type="match status" value="1"/>
</dbReference>
<dbReference type="Gene3D" id="3.10.450.50">
    <property type="match status" value="1"/>
</dbReference>
<proteinExistence type="predicted"/>
<dbReference type="Pfam" id="PF03695">
    <property type="entry name" value="UPF0149"/>
    <property type="match status" value="1"/>
</dbReference>
<dbReference type="SUPFAM" id="SSF103642">
    <property type="entry name" value="Sec-C motif"/>
    <property type="match status" value="1"/>
</dbReference>
<comment type="caution">
    <text evidence="1">The sequence shown here is derived from an EMBL/GenBank/DDBJ whole genome shotgun (WGS) entry which is preliminary data.</text>
</comment>
<reference evidence="1 2" key="1">
    <citation type="submission" date="2020-08" db="EMBL/GenBank/DDBJ databases">
        <title>Genomic Encyclopedia of Type Strains, Phase IV (KMG-IV): sequencing the most valuable type-strain genomes for metagenomic binning, comparative biology and taxonomic classification.</title>
        <authorList>
            <person name="Goeker M."/>
        </authorList>
    </citation>
    <scope>NUCLEOTIDE SEQUENCE [LARGE SCALE GENOMIC DNA]</scope>
    <source>
        <strain evidence="1 2">DSM 25897</strain>
    </source>
</reference>
<evidence type="ECO:0000313" key="1">
    <source>
        <dbReference type="EMBL" id="MBB5015507.1"/>
    </source>
</evidence>
<keyword evidence="2" id="KW-1185">Reference proteome</keyword>
<dbReference type="Gene3D" id="1.20.120.740">
    <property type="entry name" value="YgfB uncharacterised protein family UPF0149, PF03695"/>
    <property type="match status" value="1"/>
</dbReference>
<dbReference type="AlphaFoldDB" id="A0A7W7XZV4"/>
<protein>
    <recommendedName>
        <fullName evidence="3">YecA family protein</fullName>
    </recommendedName>
</protein>
<evidence type="ECO:0008006" key="3">
    <source>
        <dbReference type="Google" id="ProtNLM"/>
    </source>
</evidence>
<dbReference type="SUPFAM" id="SSF101327">
    <property type="entry name" value="YgfB-like"/>
    <property type="match status" value="1"/>
</dbReference>
<dbReference type="NCBIfam" id="TIGR02292">
    <property type="entry name" value="ygfB_yecA"/>
    <property type="match status" value="1"/>
</dbReference>
<dbReference type="RefSeq" id="WP_246417136.1">
    <property type="nucleotide sequence ID" value="NZ_JACHHX010000008.1"/>
</dbReference>
<dbReference type="InterPro" id="IPR011978">
    <property type="entry name" value="YgfB-like"/>
</dbReference>
<gene>
    <name evidence="1" type="ORF">HNQ58_001411</name>
</gene>